<dbReference type="InterPro" id="IPR004360">
    <property type="entry name" value="Glyas_Fos-R_dOase_dom"/>
</dbReference>
<dbReference type="InterPro" id="IPR029068">
    <property type="entry name" value="Glyas_Bleomycin-R_OHBP_Dase"/>
</dbReference>
<gene>
    <name evidence="2" type="ORF">MRZ06_00530</name>
</gene>
<dbReference type="Proteomes" id="UP000830343">
    <property type="component" value="Chromosome"/>
</dbReference>
<reference evidence="2" key="1">
    <citation type="submission" date="2022-03" db="EMBL/GenBank/DDBJ databases">
        <authorList>
            <person name="Vrbovska V."/>
            <person name="Kovarovic V."/>
            <person name="Botka T."/>
            <person name="Pantucek R."/>
        </authorList>
    </citation>
    <scope>NUCLEOTIDE SEQUENCE</scope>
    <source>
        <strain evidence="2">CCM 2609</strain>
    </source>
</reference>
<dbReference type="Pfam" id="PF00903">
    <property type="entry name" value="Glyoxalase"/>
    <property type="match status" value="1"/>
</dbReference>
<evidence type="ECO:0000313" key="2">
    <source>
        <dbReference type="EMBL" id="UOB20602.1"/>
    </source>
</evidence>
<proteinExistence type="predicted"/>
<accession>A0ABY3ZVM8</accession>
<name>A0ABY3ZVM8_9STAP</name>
<dbReference type="RefSeq" id="WP_243365915.1">
    <property type="nucleotide sequence ID" value="NZ_CP094348.1"/>
</dbReference>
<sequence length="317" mass="36821">MTLLHHVSIINRNAEDAFHFYRNILGLDLTMKTVNQDDHRMYHLFFGDNEGRVGSEVTIFEITKGPDKKFGTNDIERLLFKVPSIDSLHFWLARLDAFNVCHYGIERFANRDLIRFEGPDDTGLGFVVMHESEQIDEFMPPQHTEIPLAHRILALDSVHLRTRFSKATVNELERYHDFKERDTLNFFDSEHNVSVLSNDDVMYHEIYVIQDNQSENSISSIGSIHHVAISIADTEHLRSFEASLNERNIVNSSIKNREFFQSIYYRDPNHILIEIATVEGKKPTQPNQSATEFKHIPLVLPEYLESKREVISSQLTH</sequence>
<dbReference type="EMBL" id="CP094348">
    <property type="protein sequence ID" value="UOB20602.1"/>
    <property type="molecule type" value="Genomic_DNA"/>
</dbReference>
<dbReference type="PANTHER" id="PTHR36110:SF4">
    <property type="entry name" value="RING-CLEAVING DIOXYGENASE MHQA-RELATED"/>
    <property type="match status" value="1"/>
</dbReference>
<dbReference type="SUPFAM" id="SSF54593">
    <property type="entry name" value="Glyoxalase/Bleomycin resistance protein/Dihydroxybiphenyl dioxygenase"/>
    <property type="match status" value="1"/>
</dbReference>
<reference evidence="2" key="2">
    <citation type="submission" date="2022-04" db="EMBL/GenBank/DDBJ databases">
        <title>Antimicrobial genetic elements in methicillin-resistant Macrococcus armenti.</title>
        <authorList>
            <person name="Keller J.E."/>
            <person name="Schwendener S."/>
            <person name="Pantucek R."/>
            <person name="Perreten V."/>
        </authorList>
    </citation>
    <scope>NUCLEOTIDE SEQUENCE</scope>
    <source>
        <strain evidence="2">CCM 2609</strain>
    </source>
</reference>
<dbReference type="Gene3D" id="3.10.180.10">
    <property type="entry name" value="2,3-Dihydroxybiphenyl 1,2-Dioxygenase, domain 1"/>
    <property type="match status" value="2"/>
</dbReference>
<dbReference type="InterPro" id="IPR052537">
    <property type="entry name" value="Extradiol_RC_dioxygenase"/>
</dbReference>
<evidence type="ECO:0000313" key="3">
    <source>
        <dbReference type="Proteomes" id="UP000830343"/>
    </source>
</evidence>
<keyword evidence="3" id="KW-1185">Reference proteome</keyword>
<feature type="domain" description="Glyoxalase/fosfomycin resistance/dioxygenase" evidence="1">
    <location>
        <begin position="4"/>
        <end position="99"/>
    </location>
</feature>
<organism evidence="2 3">
    <name type="scientific">Macrococcus armenti</name>
    <dbReference type="NCBI Taxonomy" id="2875764"/>
    <lineage>
        <taxon>Bacteria</taxon>
        <taxon>Bacillati</taxon>
        <taxon>Bacillota</taxon>
        <taxon>Bacilli</taxon>
        <taxon>Bacillales</taxon>
        <taxon>Staphylococcaceae</taxon>
        <taxon>Macrococcus</taxon>
    </lineage>
</organism>
<dbReference type="PANTHER" id="PTHR36110">
    <property type="entry name" value="RING-CLEAVING DIOXYGENASE MHQE-RELATED"/>
    <property type="match status" value="1"/>
</dbReference>
<protein>
    <submittedName>
        <fullName evidence="2">VOC family protein</fullName>
    </submittedName>
</protein>
<evidence type="ECO:0000259" key="1">
    <source>
        <dbReference type="Pfam" id="PF00903"/>
    </source>
</evidence>